<dbReference type="EMBL" id="CP038810">
    <property type="protein sequence ID" value="QBZ98301.1"/>
    <property type="molecule type" value="Genomic_DNA"/>
</dbReference>
<feature type="transmembrane region" description="Helical" evidence="1">
    <location>
        <begin position="445"/>
        <end position="465"/>
    </location>
</feature>
<feature type="transmembrane region" description="Helical" evidence="1">
    <location>
        <begin position="33"/>
        <end position="51"/>
    </location>
</feature>
<feature type="transmembrane region" description="Helical" evidence="1">
    <location>
        <begin position="174"/>
        <end position="190"/>
    </location>
</feature>
<keyword evidence="1" id="KW-1133">Transmembrane helix</keyword>
<dbReference type="KEGG" id="fsn:GS03_01806"/>
<dbReference type="InterPro" id="IPR058065">
    <property type="entry name" value="LIC_10190-like"/>
</dbReference>
<dbReference type="NCBIfam" id="NF047510">
    <property type="entry name" value="LIC_10190_fam"/>
    <property type="match status" value="1"/>
</dbReference>
<dbReference type="OrthoDB" id="344987at2"/>
<gene>
    <name evidence="3" type="ORF">GS03_01806</name>
</gene>
<keyword evidence="4" id="KW-1185">Reference proteome</keyword>
<dbReference type="InterPro" id="IPR058514">
    <property type="entry name" value="DUF8201"/>
</dbReference>
<feature type="transmembrane region" description="Helical" evidence="1">
    <location>
        <begin position="57"/>
        <end position="75"/>
    </location>
</feature>
<evidence type="ECO:0000313" key="3">
    <source>
        <dbReference type="EMBL" id="QBZ98301.1"/>
    </source>
</evidence>
<keyword evidence="1" id="KW-0812">Transmembrane</keyword>
<keyword evidence="1" id="KW-0472">Membrane</keyword>
<feature type="transmembrane region" description="Helical" evidence="1">
    <location>
        <begin position="96"/>
        <end position="120"/>
    </location>
</feature>
<name>A0A4P7PTM6_9FLAO</name>
<evidence type="ECO:0000313" key="4">
    <source>
        <dbReference type="Proteomes" id="UP000296862"/>
    </source>
</evidence>
<dbReference type="AlphaFoldDB" id="A0A4P7PTM6"/>
<feature type="transmembrane region" description="Helical" evidence="1">
    <location>
        <begin position="6"/>
        <end position="26"/>
    </location>
</feature>
<dbReference type="Proteomes" id="UP000296862">
    <property type="component" value="Chromosome"/>
</dbReference>
<protein>
    <recommendedName>
        <fullName evidence="2">DUF8201 domain-containing protein</fullName>
    </recommendedName>
</protein>
<reference evidence="3 4" key="1">
    <citation type="submission" date="2019-04" db="EMBL/GenBank/DDBJ databases">
        <title>Flavobacterium sp. GS03.</title>
        <authorList>
            <person name="Kim H."/>
        </authorList>
    </citation>
    <scope>NUCLEOTIDE SEQUENCE [LARGE SCALE GENOMIC DNA]</scope>
    <source>
        <strain evidence="3 4">GS03</strain>
    </source>
</reference>
<feature type="transmembrane region" description="Helical" evidence="1">
    <location>
        <begin position="370"/>
        <end position="390"/>
    </location>
</feature>
<feature type="transmembrane region" description="Helical" evidence="1">
    <location>
        <begin position="421"/>
        <end position="438"/>
    </location>
</feature>
<proteinExistence type="predicted"/>
<feature type="domain" description="DUF8201" evidence="2">
    <location>
        <begin position="1"/>
        <end position="426"/>
    </location>
</feature>
<evidence type="ECO:0000256" key="1">
    <source>
        <dbReference type="SAM" id="Phobius"/>
    </source>
</evidence>
<accession>A0A4P7PTM6</accession>
<feature type="transmembrane region" description="Helical" evidence="1">
    <location>
        <begin position="248"/>
        <end position="275"/>
    </location>
</feature>
<feature type="transmembrane region" description="Helical" evidence="1">
    <location>
        <begin position="397"/>
        <end position="415"/>
    </location>
</feature>
<feature type="transmembrane region" description="Helical" evidence="1">
    <location>
        <begin position="202"/>
        <end position="219"/>
    </location>
</feature>
<organism evidence="3 4">
    <name type="scientific">Flavobacterium sangjuense</name>
    <dbReference type="NCBI Taxonomy" id="2518177"/>
    <lineage>
        <taxon>Bacteria</taxon>
        <taxon>Pseudomonadati</taxon>
        <taxon>Bacteroidota</taxon>
        <taxon>Flavobacteriia</taxon>
        <taxon>Flavobacteriales</taxon>
        <taxon>Flavobacteriaceae</taxon>
        <taxon>Flavobacterium</taxon>
    </lineage>
</organism>
<dbReference type="RefSeq" id="WP_136152205.1">
    <property type="nucleotide sequence ID" value="NZ_CP038810.1"/>
</dbReference>
<sequence>MILILLSWLYIFFTAFSFGISFSKALRIRQYDIITTTILGLFPITLLATIWAFFGPIAIAFHAILIVLSILFWYRNKAVFILIWQTTLSKIKSFSFTVKILFAFSSLLIIAQSASLPFIIDNESYYVQTIKWLNEYGFVKGLANLHLFFGQASGWHITQSVYSFSFLYDKFNDLNGFCLLLVNLFAFQKLHSYFTKGNRMDLLFGLLPLTYAFLFQFISSPSPDFPVYVFALILFSKYLQNEATEDTFIIITIFALFAVFIKVTAFVLLLFPLILLLKHFAVLKKQLLLVSSLGGIVLLLFVIKNTMLTGYPLFPLLCFRMDDLDYTVPAIIMNFFFSKGVMHSFYIDHAAFSSASPLDLVKHYFLQNGMSRYIGIASLLTLLVTPIIIFKKRLPKALWTIYFAFLVLAVVLCFSSPQYRFYVYFTLFFLMLWMSLWITNPKWILRFYALSLMVVGILVFVPLSFENLTANALLSQNSTFHLKNILIPEPNSKWKPEYKGDSVGNMLYHSPVDTSFFWVTGNGNLPCVNAEQVKYFEQGFFYIPQQRSTDLNDGFYAQKISGHE</sequence>
<feature type="transmembrane region" description="Helical" evidence="1">
    <location>
        <begin position="287"/>
        <end position="307"/>
    </location>
</feature>
<dbReference type="Pfam" id="PF26626">
    <property type="entry name" value="DUF8201"/>
    <property type="match status" value="1"/>
</dbReference>
<evidence type="ECO:0000259" key="2">
    <source>
        <dbReference type="Pfam" id="PF26626"/>
    </source>
</evidence>